<reference evidence="2" key="1">
    <citation type="submission" date="2021-11" db="EMBL/GenBank/DDBJ databases">
        <authorList>
            <consortium name="Genoscope - CEA"/>
            <person name="William W."/>
        </authorList>
    </citation>
    <scope>NUCLEOTIDE SEQUENCE</scope>
</reference>
<evidence type="ECO:0000313" key="2">
    <source>
        <dbReference type="EMBL" id="CAH0367083.1"/>
    </source>
</evidence>
<name>A0A8J2SCC3_9STRA</name>
<evidence type="ECO:0000256" key="1">
    <source>
        <dbReference type="SAM" id="SignalP"/>
    </source>
</evidence>
<keyword evidence="3" id="KW-1185">Reference proteome</keyword>
<dbReference type="AlphaFoldDB" id="A0A8J2SCC3"/>
<feature type="chain" id="PRO_5035257706" description="Protein xylosyltransferase" evidence="1">
    <location>
        <begin position="19"/>
        <end position="422"/>
    </location>
</feature>
<dbReference type="EMBL" id="CAKKNE010000002">
    <property type="protein sequence ID" value="CAH0367083.1"/>
    <property type="molecule type" value="Genomic_DNA"/>
</dbReference>
<gene>
    <name evidence="2" type="ORF">PECAL_2P00880</name>
</gene>
<evidence type="ECO:0008006" key="4">
    <source>
        <dbReference type="Google" id="ProtNLM"/>
    </source>
</evidence>
<proteinExistence type="predicted"/>
<dbReference type="Proteomes" id="UP000789595">
    <property type="component" value="Unassembled WGS sequence"/>
</dbReference>
<accession>A0A8J2SCC3</accession>
<protein>
    <recommendedName>
        <fullName evidence="4">Protein xylosyltransferase</fullName>
    </recommendedName>
</protein>
<evidence type="ECO:0000313" key="3">
    <source>
        <dbReference type="Proteomes" id="UP000789595"/>
    </source>
</evidence>
<feature type="signal peptide" evidence="1">
    <location>
        <begin position="1"/>
        <end position="18"/>
    </location>
</feature>
<keyword evidence="1" id="KW-0732">Signal</keyword>
<organism evidence="2 3">
    <name type="scientific">Pelagomonas calceolata</name>
    <dbReference type="NCBI Taxonomy" id="35677"/>
    <lineage>
        <taxon>Eukaryota</taxon>
        <taxon>Sar</taxon>
        <taxon>Stramenopiles</taxon>
        <taxon>Ochrophyta</taxon>
        <taxon>Pelagophyceae</taxon>
        <taxon>Pelagomonadales</taxon>
        <taxon>Pelagomonadaceae</taxon>
        <taxon>Pelagomonas</taxon>
    </lineage>
</organism>
<comment type="caution">
    <text evidence="2">The sequence shown here is derived from an EMBL/GenBank/DDBJ whole genome shotgun (WGS) entry which is preliminary data.</text>
</comment>
<sequence length="422" mass="47144">MLLRRSVLVLASCALTGGVVHVDGDAVHNRTSPRSASQPNDEGLVVKPRRPVSEVVAETTSLRGWWDAEHTQQSVAVYRSSNLDTFAARPARFAVVIVGLLRTWGYSLPSLERCVLTPNAPVDVFARLSVDLDVDYDVIKKTLATIQRREVVVAHFNLPTLSAIASEIGAPCTSQKRECVPSNVARHKSAESKGILNNYRSRFLAFAALEAHAQRRNQTYDAVVLTRPDIAFPHEPLFLNLVANQHPHLLIPASIDVPLNDQFALGSQVALRHYASAYAHCSWWPSKPGITILTHPCGFRQAGLRKAIKSHLEPERPEALRRFWFEYYILRETQLRSYKQAPDTWTKAHNPIVCRGELSWRMPTASAASLVNLNTTCSCDPASLPGVKRRRGIVMQSEVLFRYCNYDGVDYCHPSRACKFSI</sequence>